<feature type="transmembrane region" description="Helical" evidence="1">
    <location>
        <begin position="87"/>
        <end position="106"/>
    </location>
</feature>
<protein>
    <submittedName>
        <fullName evidence="2">Uncharacterized protein</fullName>
    </submittedName>
</protein>
<keyword evidence="3" id="KW-1185">Reference proteome</keyword>
<gene>
    <name evidence="2" type="ORF">BJ508DRAFT_41326</name>
</gene>
<dbReference type="AlphaFoldDB" id="A0A3N4HM87"/>
<organism evidence="2 3">
    <name type="scientific">Ascobolus immersus RN42</name>
    <dbReference type="NCBI Taxonomy" id="1160509"/>
    <lineage>
        <taxon>Eukaryota</taxon>
        <taxon>Fungi</taxon>
        <taxon>Dikarya</taxon>
        <taxon>Ascomycota</taxon>
        <taxon>Pezizomycotina</taxon>
        <taxon>Pezizomycetes</taxon>
        <taxon>Pezizales</taxon>
        <taxon>Ascobolaceae</taxon>
        <taxon>Ascobolus</taxon>
    </lineage>
</organism>
<keyword evidence="1" id="KW-1133">Transmembrane helix</keyword>
<evidence type="ECO:0000256" key="1">
    <source>
        <dbReference type="SAM" id="Phobius"/>
    </source>
</evidence>
<keyword evidence="1" id="KW-0812">Transmembrane</keyword>
<reference evidence="2 3" key="1">
    <citation type="journal article" date="2018" name="Nat. Ecol. Evol.">
        <title>Pezizomycetes genomes reveal the molecular basis of ectomycorrhizal truffle lifestyle.</title>
        <authorList>
            <person name="Murat C."/>
            <person name="Payen T."/>
            <person name="Noel B."/>
            <person name="Kuo A."/>
            <person name="Morin E."/>
            <person name="Chen J."/>
            <person name="Kohler A."/>
            <person name="Krizsan K."/>
            <person name="Balestrini R."/>
            <person name="Da Silva C."/>
            <person name="Montanini B."/>
            <person name="Hainaut M."/>
            <person name="Levati E."/>
            <person name="Barry K.W."/>
            <person name="Belfiori B."/>
            <person name="Cichocki N."/>
            <person name="Clum A."/>
            <person name="Dockter R.B."/>
            <person name="Fauchery L."/>
            <person name="Guy J."/>
            <person name="Iotti M."/>
            <person name="Le Tacon F."/>
            <person name="Lindquist E.A."/>
            <person name="Lipzen A."/>
            <person name="Malagnac F."/>
            <person name="Mello A."/>
            <person name="Molinier V."/>
            <person name="Miyauchi S."/>
            <person name="Poulain J."/>
            <person name="Riccioni C."/>
            <person name="Rubini A."/>
            <person name="Sitrit Y."/>
            <person name="Splivallo R."/>
            <person name="Traeger S."/>
            <person name="Wang M."/>
            <person name="Zifcakova L."/>
            <person name="Wipf D."/>
            <person name="Zambonelli A."/>
            <person name="Paolocci F."/>
            <person name="Nowrousian M."/>
            <person name="Ottonello S."/>
            <person name="Baldrian P."/>
            <person name="Spatafora J.W."/>
            <person name="Henrissat B."/>
            <person name="Nagy L.G."/>
            <person name="Aury J.M."/>
            <person name="Wincker P."/>
            <person name="Grigoriev I.V."/>
            <person name="Bonfante P."/>
            <person name="Martin F.M."/>
        </authorList>
    </citation>
    <scope>NUCLEOTIDE SEQUENCE [LARGE SCALE GENOMIC DNA]</scope>
    <source>
        <strain evidence="2 3">RN42</strain>
    </source>
</reference>
<feature type="transmembrane region" description="Helical" evidence="1">
    <location>
        <begin position="12"/>
        <end position="40"/>
    </location>
</feature>
<feature type="transmembrane region" description="Helical" evidence="1">
    <location>
        <begin position="112"/>
        <end position="134"/>
    </location>
</feature>
<name>A0A3N4HM87_ASCIM</name>
<dbReference type="EMBL" id="ML119803">
    <property type="protein sequence ID" value="RPA74026.1"/>
    <property type="molecule type" value="Genomic_DNA"/>
</dbReference>
<evidence type="ECO:0000313" key="3">
    <source>
        <dbReference type="Proteomes" id="UP000275078"/>
    </source>
</evidence>
<proteinExistence type="predicted"/>
<dbReference type="Proteomes" id="UP000275078">
    <property type="component" value="Unassembled WGS sequence"/>
</dbReference>
<keyword evidence="1" id="KW-0472">Membrane</keyword>
<sequence length="148" mass="16510">MSSSRSFVGQISLFFSAFFLFGVSLLFHVSCIVWITIFLLVTAVHPFQPSATKCGALHEMFLDTFLVLLCPVVSALFSVLFRTVCELGSFSSLTSLTLALVHPSFYHHLASSYAMMPLFPVIIFLLLRILFFFLSSKLKPTKAILSTE</sequence>
<evidence type="ECO:0000313" key="2">
    <source>
        <dbReference type="EMBL" id="RPA74026.1"/>
    </source>
</evidence>
<accession>A0A3N4HM87</accession>
<feature type="transmembrane region" description="Helical" evidence="1">
    <location>
        <begin position="60"/>
        <end position="80"/>
    </location>
</feature>